<evidence type="ECO:0000313" key="8">
    <source>
        <dbReference type="Proteomes" id="UP000319296"/>
    </source>
</evidence>
<evidence type="ECO:0000259" key="6">
    <source>
        <dbReference type="PROSITE" id="PS51160"/>
    </source>
</evidence>
<dbReference type="InterPro" id="IPR020456">
    <property type="entry name" value="Acylphosphatase"/>
</dbReference>
<comment type="similarity">
    <text evidence="1 5">Belongs to the acylphosphatase family.</text>
</comment>
<proteinExistence type="inferred from homology"/>
<evidence type="ECO:0000256" key="2">
    <source>
        <dbReference type="ARBA" id="ARBA00012150"/>
    </source>
</evidence>
<feature type="active site" evidence="4">
    <location>
        <position position="40"/>
    </location>
</feature>
<dbReference type="InterPro" id="IPR001792">
    <property type="entry name" value="Acylphosphatase-like_dom"/>
</dbReference>
<dbReference type="Gene3D" id="3.30.70.100">
    <property type="match status" value="1"/>
</dbReference>
<evidence type="ECO:0000313" key="7">
    <source>
        <dbReference type="EMBL" id="RZD17635.1"/>
    </source>
</evidence>
<feature type="domain" description="Acylphosphatase-like" evidence="6">
    <location>
        <begin position="7"/>
        <end position="94"/>
    </location>
</feature>
<comment type="caution">
    <text evidence="7">The sequence shown here is derived from an EMBL/GenBank/DDBJ whole genome shotgun (WGS) entry which is preliminary data.</text>
</comment>
<evidence type="ECO:0000256" key="5">
    <source>
        <dbReference type="RuleBase" id="RU004168"/>
    </source>
</evidence>
<dbReference type="AlphaFoldDB" id="A0A519BK41"/>
<dbReference type="Proteomes" id="UP000319296">
    <property type="component" value="Unassembled WGS sequence"/>
</dbReference>
<accession>A0A519BK41</accession>
<dbReference type="Pfam" id="PF00708">
    <property type="entry name" value="Acylphosphatase"/>
    <property type="match status" value="1"/>
</dbReference>
<dbReference type="PANTHER" id="PTHR47268">
    <property type="entry name" value="ACYLPHOSPHATASE"/>
    <property type="match status" value="1"/>
</dbReference>
<dbReference type="PANTHER" id="PTHR47268:SF4">
    <property type="entry name" value="ACYLPHOSPHATASE"/>
    <property type="match status" value="1"/>
</dbReference>
<dbReference type="SUPFAM" id="SSF54975">
    <property type="entry name" value="Acylphosphatase/BLUF domain-like"/>
    <property type="match status" value="1"/>
</dbReference>
<reference evidence="7 8" key="1">
    <citation type="journal article" date="2019" name="ISME J.">
        <title>Insights into ecological role of a new deltaproteobacterial order Candidatus Acidulodesulfobacterales by metagenomics and metatranscriptomics.</title>
        <authorList>
            <person name="Tan S."/>
            <person name="Liu J."/>
            <person name="Fang Y."/>
            <person name="Hedlund B.P."/>
            <person name="Lian Z.H."/>
            <person name="Huang L.Y."/>
            <person name="Li J.T."/>
            <person name="Huang L.N."/>
            <person name="Li W.J."/>
            <person name="Jiang H.C."/>
            <person name="Dong H.L."/>
            <person name="Shu W.S."/>
        </authorList>
    </citation>
    <scope>NUCLEOTIDE SEQUENCE [LARGE SCALE GENOMIC DNA]</scope>
    <source>
        <strain evidence="7">AP1</strain>
    </source>
</reference>
<comment type="catalytic activity">
    <reaction evidence="3 4">
        <text>an acyl phosphate + H2O = a carboxylate + phosphate + H(+)</text>
        <dbReference type="Rhea" id="RHEA:14965"/>
        <dbReference type="ChEBI" id="CHEBI:15377"/>
        <dbReference type="ChEBI" id="CHEBI:15378"/>
        <dbReference type="ChEBI" id="CHEBI:29067"/>
        <dbReference type="ChEBI" id="CHEBI:43474"/>
        <dbReference type="ChEBI" id="CHEBI:59918"/>
        <dbReference type="EC" id="3.6.1.7"/>
    </reaction>
</comment>
<feature type="active site" evidence="4">
    <location>
        <position position="22"/>
    </location>
</feature>
<dbReference type="EMBL" id="SGBB01000028">
    <property type="protein sequence ID" value="RZD17635.1"/>
    <property type="molecule type" value="Genomic_DNA"/>
</dbReference>
<dbReference type="InterPro" id="IPR017968">
    <property type="entry name" value="Acylphosphatase_CS"/>
</dbReference>
<keyword evidence="4" id="KW-0378">Hydrolase</keyword>
<protein>
    <recommendedName>
        <fullName evidence="2 4">acylphosphatase</fullName>
        <ecNumber evidence="2 4">3.6.1.7</ecNumber>
    </recommendedName>
</protein>
<name>A0A519BK41_9DELT</name>
<gene>
    <name evidence="7" type="ORF">EVG15_10170</name>
</gene>
<dbReference type="InterPro" id="IPR036046">
    <property type="entry name" value="Acylphosphatase-like_dom_sf"/>
</dbReference>
<evidence type="ECO:0000256" key="3">
    <source>
        <dbReference type="ARBA" id="ARBA00047645"/>
    </source>
</evidence>
<evidence type="ECO:0000256" key="1">
    <source>
        <dbReference type="ARBA" id="ARBA00005614"/>
    </source>
</evidence>
<dbReference type="PROSITE" id="PS51160">
    <property type="entry name" value="ACYLPHOSPHATASE_3"/>
    <property type="match status" value="1"/>
</dbReference>
<sequence length="94" mass="10808">MDINIKSYRVIIKGIVQGVNFRNFTKMEAERIGVKGYVSNTHDGHVEAFFEGEEEKIKELISIVHIGPAHAKVKEVKLYEQDSLSNFKDFRVIK</sequence>
<organism evidence="7 8">
    <name type="scientific">Candidatus Acididesulfobacter diazotrophicus</name>
    <dbReference type="NCBI Taxonomy" id="2597226"/>
    <lineage>
        <taxon>Bacteria</taxon>
        <taxon>Deltaproteobacteria</taxon>
        <taxon>Candidatus Acidulodesulfobacterales</taxon>
        <taxon>Candidatus Acididesulfobacter</taxon>
    </lineage>
</organism>
<dbReference type="EC" id="3.6.1.7" evidence="2 4"/>
<evidence type="ECO:0000256" key="4">
    <source>
        <dbReference type="PROSITE-ProRule" id="PRU00520"/>
    </source>
</evidence>
<dbReference type="GO" id="GO:0003998">
    <property type="term" value="F:acylphosphatase activity"/>
    <property type="evidence" value="ECO:0007669"/>
    <property type="project" value="UniProtKB-EC"/>
</dbReference>
<dbReference type="PROSITE" id="PS00150">
    <property type="entry name" value="ACYLPHOSPHATASE_1"/>
    <property type="match status" value="1"/>
</dbReference>